<dbReference type="EMBL" id="LR862142">
    <property type="protein sequence ID" value="CAD1823118.1"/>
    <property type="molecule type" value="Genomic_DNA"/>
</dbReference>
<organism evidence="3">
    <name type="scientific">Ananas comosus var. bracteatus</name>
    <name type="common">red pineapple</name>
    <dbReference type="NCBI Taxonomy" id="296719"/>
    <lineage>
        <taxon>Eukaryota</taxon>
        <taxon>Viridiplantae</taxon>
        <taxon>Streptophyta</taxon>
        <taxon>Embryophyta</taxon>
        <taxon>Tracheophyta</taxon>
        <taxon>Spermatophyta</taxon>
        <taxon>Magnoliopsida</taxon>
        <taxon>Liliopsida</taxon>
        <taxon>Poales</taxon>
        <taxon>Bromeliaceae</taxon>
        <taxon>Bromelioideae</taxon>
        <taxon>Ananas</taxon>
    </lineage>
</organism>
<comment type="subunit">
    <text evidence="1">Monomer and homodimer.</text>
</comment>
<keyword evidence="1" id="KW-0963">Cytoplasm</keyword>
<accession>A0A6V7NXB8</accession>
<keyword evidence="1" id="KW-0694">RNA-binding</keyword>
<evidence type="ECO:0000313" key="3">
    <source>
        <dbReference type="EMBL" id="CAD1823118.1"/>
    </source>
</evidence>
<dbReference type="GO" id="GO:0003723">
    <property type="term" value="F:RNA binding"/>
    <property type="evidence" value="ECO:0007669"/>
    <property type="project" value="UniProtKB-UniRule"/>
</dbReference>
<dbReference type="AlphaFoldDB" id="A0A6V7NXB8"/>
<feature type="compositionally biased region" description="Basic and acidic residues" evidence="2">
    <location>
        <begin position="138"/>
        <end position="149"/>
    </location>
</feature>
<protein>
    <recommendedName>
        <fullName evidence="1">Nuclear nucleic acid-binding protein C1D</fullName>
    </recommendedName>
</protein>
<feature type="region of interest" description="Disordered" evidence="2">
    <location>
        <begin position="133"/>
        <end position="170"/>
    </location>
</feature>
<evidence type="ECO:0000256" key="1">
    <source>
        <dbReference type="RuleBase" id="RU368003"/>
    </source>
</evidence>
<dbReference type="GO" id="GO:0005730">
    <property type="term" value="C:nucleolus"/>
    <property type="evidence" value="ECO:0007669"/>
    <property type="project" value="UniProtKB-SubCell"/>
</dbReference>
<evidence type="ECO:0000256" key="2">
    <source>
        <dbReference type="SAM" id="MobiDB-lite"/>
    </source>
</evidence>
<keyword evidence="1" id="KW-0698">rRNA processing</keyword>
<dbReference type="PANTHER" id="PTHR15341">
    <property type="entry name" value="SUN-COR STEROID HORMONE RECEPTOR CO-REPRESSOR"/>
    <property type="match status" value="1"/>
</dbReference>
<comment type="subcellular location">
    <subcellularLocation>
        <location evidence="1">Cytoplasm</location>
    </subcellularLocation>
    <subcellularLocation>
        <location evidence="1">Nucleus</location>
        <location evidence="1">Nucleolus</location>
    </subcellularLocation>
    <subcellularLocation>
        <location evidence="1">Nucleus</location>
    </subcellularLocation>
</comment>
<gene>
    <name evidence="3" type="ORF">CB5_LOCUS6329</name>
</gene>
<keyword evidence="1" id="KW-0238">DNA-binding</keyword>
<dbReference type="GO" id="GO:0000178">
    <property type="term" value="C:exosome (RNase complex)"/>
    <property type="evidence" value="ECO:0007669"/>
    <property type="project" value="TreeGrafter"/>
</dbReference>
<sequence length="275" mass="29983">MPRRAPMASDAAAAAAAGDGGAAVSSSGIVPISAVEALAKTLGHAEEVRAQLSEFLAAADPDALADLPHSAAPALRLRCSGINPDDHPMAKELERLSLHEEKLERFESWSKAPLRPSTTLNYQAATRFIGHSLPHLTSEQRKSMRDISRGRGVRSRPSNDRARKKRKEADRPNVRLAAQEFLEKAARELFSSKETGVKGLCELSQMKTMNNLFGISNLGFQELFDAGSIASPSLLLLAPCLRRWSLKSQVLSGFSIWFSEFSIWFSIELACSPVE</sequence>
<proteinExistence type="inferred from homology"/>
<feature type="compositionally biased region" description="Basic and acidic residues" evidence="2">
    <location>
        <begin position="157"/>
        <end position="170"/>
    </location>
</feature>
<comment type="function">
    <text evidence="1">Plays a role in the recruitment of the exosome to pre-rRNA to mediate the 3'-5' end processing of the 5.8S rRNA.</text>
</comment>
<keyword evidence="1" id="KW-0539">Nucleus</keyword>
<dbReference type="GO" id="GO:0000460">
    <property type="term" value="P:maturation of 5.8S rRNA"/>
    <property type="evidence" value="ECO:0007669"/>
    <property type="project" value="TreeGrafter"/>
</dbReference>
<reference evidence="3" key="1">
    <citation type="submission" date="2020-07" db="EMBL/GenBank/DDBJ databases">
        <authorList>
            <person name="Lin J."/>
        </authorList>
    </citation>
    <scope>NUCLEOTIDE SEQUENCE</scope>
</reference>
<dbReference type="PANTHER" id="PTHR15341:SF3">
    <property type="entry name" value="NUCLEAR NUCLEIC ACID-BINDING PROTEIN C1D"/>
    <property type="match status" value="1"/>
</dbReference>
<dbReference type="GO" id="GO:0010468">
    <property type="term" value="P:regulation of gene expression"/>
    <property type="evidence" value="ECO:0007669"/>
    <property type="project" value="TreeGrafter"/>
</dbReference>
<dbReference type="InterPro" id="IPR011082">
    <property type="entry name" value="Exosome-assoc_fac/DNA_repair"/>
</dbReference>
<name>A0A6V7NXB8_ANACO</name>
<dbReference type="GO" id="GO:0005737">
    <property type="term" value="C:cytoplasm"/>
    <property type="evidence" value="ECO:0007669"/>
    <property type="project" value="UniProtKB-SubCell"/>
</dbReference>
<dbReference type="GO" id="GO:0003677">
    <property type="term" value="F:DNA binding"/>
    <property type="evidence" value="ECO:0007669"/>
    <property type="project" value="UniProtKB-KW"/>
</dbReference>
<comment type="similarity">
    <text evidence="1">Belongs to the C1D family.</text>
</comment>